<feature type="region of interest" description="Disordered" evidence="1">
    <location>
        <begin position="79"/>
        <end position="107"/>
    </location>
</feature>
<reference evidence="2 3" key="1">
    <citation type="submission" date="2019-03" db="EMBL/GenBank/DDBJ databases">
        <title>Single cell metagenomics reveals metabolic interactions within the superorganism composed of flagellate Streblomastix strix and complex community of Bacteroidetes bacteria on its surface.</title>
        <authorList>
            <person name="Treitli S.C."/>
            <person name="Kolisko M."/>
            <person name="Husnik F."/>
            <person name="Keeling P."/>
            <person name="Hampl V."/>
        </authorList>
    </citation>
    <scope>NUCLEOTIDE SEQUENCE [LARGE SCALE GENOMIC DNA]</scope>
    <source>
        <strain evidence="2">ST1C</strain>
    </source>
</reference>
<accession>A0A5J4S0I0</accession>
<sequence>LFLDTAYAEFKPKKQENPDTNIDLSKINDKEEYNTLKKRKEEVKSVICFMIENFSKKLDVEKPKEDQKHNTYVTEDFEFSLGPFTESGSNESTYKRDDEEDDEDEGE</sequence>
<evidence type="ECO:0000256" key="1">
    <source>
        <dbReference type="SAM" id="MobiDB-lite"/>
    </source>
</evidence>
<dbReference type="Proteomes" id="UP000324800">
    <property type="component" value="Unassembled WGS sequence"/>
</dbReference>
<feature type="non-terminal residue" evidence="2">
    <location>
        <position position="1"/>
    </location>
</feature>
<gene>
    <name evidence="2" type="ORF">EZS28_052651</name>
</gene>
<dbReference type="AlphaFoldDB" id="A0A5J4S0I0"/>
<evidence type="ECO:0000313" key="3">
    <source>
        <dbReference type="Proteomes" id="UP000324800"/>
    </source>
</evidence>
<protein>
    <submittedName>
        <fullName evidence="2">Uncharacterized protein</fullName>
    </submittedName>
</protein>
<comment type="caution">
    <text evidence="2">The sequence shown here is derived from an EMBL/GenBank/DDBJ whole genome shotgun (WGS) entry which is preliminary data.</text>
</comment>
<proteinExistence type="predicted"/>
<evidence type="ECO:0000313" key="2">
    <source>
        <dbReference type="EMBL" id="KAA6338985.1"/>
    </source>
</evidence>
<dbReference type="EMBL" id="SNRW01041166">
    <property type="protein sequence ID" value="KAA6338985.1"/>
    <property type="molecule type" value="Genomic_DNA"/>
</dbReference>
<name>A0A5J4S0I0_9EUKA</name>
<organism evidence="2 3">
    <name type="scientific">Streblomastix strix</name>
    <dbReference type="NCBI Taxonomy" id="222440"/>
    <lineage>
        <taxon>Eukaryota</taxon>
        <taxon>Metamonada</taxon>
        <taxon>Preaxostyla</taxon>
        <taxon>Oxymonadida</taxon>
        <taxon>Streblomastigidae</taxon>
        <taxon>Streblomastix</taxon>
    </lineage>
</organism>
<feature type="compositionally biased region" description="Acidic residues" evidence="1">
    <location>
        <begin position="98"/>
        <end position="107"/>
    </location>
</feature>